<proteinExistence type="predicted"/>
<sequence length="75" mass="8051">MLLKLFGILFIAAGTAGLVMDDIPFTKKTHEADLGVIELHIDEKESYHVPDWLGAGSIGLGTLLLLIPTGGGRRH</sequence>
<dbReference type="STRING" id="45496.SAMN04488079_101206"/>
<organism evidence="1 2">
    <name type="scientific">Methylophaga sulfidovorans</name>
    <dbReference type="NCBI Taxonomy" id="45496"/>
    <lineage>
        <taxon>Bacteria</taxon>
        <taxon>Pseudomonadati</taxon>
        <taxon>Pseudomonadota</taxon>
        <taxon>Gammaproteobacteria</taxon>
        <taxon>Thiotrichales</taxon>
        <taxon>Piscirickettsiaceae</taxon>
        <taxon>Methylophaga</taxon>
    </lineage>
</organism>
<keyword evidence="2" id="KW-1185">Reference proteome</keyword>
<dbReference type="OrthoDB" id="5773092at2"/>
<dbReference type="RefSeq" id="WP_091711327.1">
    <property type="nucleotide sequence ID" value="NZ_FOSH01000001.1"/>
</dbReference>
<dbReference type="EMBL" id="FOSH01000001">
    <property type="protein sequence ID" value="SFJ78606.1"/>
    <property type="molecule type" value="Genomic_DNA"/>
</dbReference>
<protein>
    <submittedName>
        <fullName evidence="1">Uncharacterized protein</fullName>
    </submittedName>
</protein>
<dbReference type="AlphaFoldDB" id="A0A1I3U9S2"/>
<evidence type="ECO:0000313" key="1">
    <source>
        <dbReference type="EMBL" id="SFJ78606.1"/>
    </source>
</evidence>
<reference evidence="2" key="1">
    <citation type="submission" date="2016-10" db="EMBL/GenBank/DDBJ databases">
        <authorList>
            <person name="Varghese N."/>
            <person name="Submissions S."/>
        </authorList>
    </citation>
    <scope>NUCLEOTIDE SEQUENCE [LARGE SCALE GENOMIC DNA]</scope>
    <source>
        <strain evidence="2">DSM 11578</strain>
    </source>
</reference>
<name>A0A1I3U9S2_9GAMM</name>
<gene>
    <name evidence="1" type="ORF">SAMN04488079_101206</name>
</gene>
<accession>A0A1I3U9S2</accession>
<dbReference type="Proteomes" id="UP000198924">
    <property type="component" value="Unassembled WGS sequence"/>
</dbReference>
<evidence type="ECO:0000313" key="2">
    <source>
        <dbReference type="Proteomes" id="UP000198924"/>
    </source>
</evidence>